<dbReference type="Proteomes" id="UP000288805">
    <property type="component" value="Unassembled WGS sequence"/>
</dbReference>
<feature type="region of interest" description="Disordered" evidence="1">
    <location>
        <begin position="1"/>
        <end position="43"/>
    </location>
</feature>
<comment type="caution">
    <text evidence="2">The sequence shown here is derived from an EMBL/GenBank/DDBJ whole genome shotgun (WGS) entry which is preliminary data.</text>
</comment>
<gene>
    <name evidence="2" type="ORF">CK203_049744</name>
</gene>
<name>A0A438H0K9_VITVI</name>
<evidence type="ECO:0000313" key="2">
    <source>
        <dbReference type="EMBL" id="RVW78106.1"/>
    </source>
</evidence>
<sequence length="112" mass="11992">MNVATTLDISNASDNHVSNKKVGGNNGQNISERGRGPGLNKFRGWGGHGQASVFIATPELVSDQSWYANSGATNHVTVELENLSMKSDYHGEDKLVVDNEQRKPLGAAAREA</sequence>
<organism evidence="2 3">
    <name type="scientific">Vitis vinifera</name>
    <name type="common">Grape</name>
    <dbReference type="NCBI Taxonomy" id="29760"/>
    <lineage>
        <taxon>Eukaryota</taxon>
        <taxon>Viridiplantae</taxon>
        <taxon>Streptophyta</taxon>
        <taxon>Embryophyta</taxon>
        <taxon>Tracheophyta</taxon>
        <taxon>Spermatophyta</taxon>
        <taxon>Magnoliopsida</taxon>
        <taxon>eudicotyledons</taxon>
        <taxon>Gunneridae</taxon>
        <taxon>Pentapetalae</taxon>
        <taxon>rosids</taxon>
        <taxon>Vitales</taxon>
        <taxon>Vitaceae</taxon>
        <taxon>Viteae</taxon>
        <taxon>Vitis</taxon>
    </lineage>
</organism>
<evidence type="ECO:0000256" key="1">
    <source>
        <dbReference type="SAM" id="MobiDB-lite"/>
    </source>
</evidence>
<dbReference type="EMBL" id="QGNW01000301">
    <property type="protein sequence ID" value="RVW78106.1"/>
    <property type="molecule type" value="Genomic_DNA"/>
</dbReference>
<proteinExistence type="predicted"/>
<protein>
    <submittedName>
        <fullName evidence="2">Uncharacterized protein</fullName>
    </submittedName>
</protein>
<evidence type="ECO:0000313" key="3">
    <source>
        <dbReference type="Proteomes" id="UP000288805"/>
    </source>
</evidence>
<reference evidence="2 3" key="1">
    <citation type="journal article" date="2018" name="PLoS Genet.">
        <title>Population sequencing reveals clonal diversity and ancestral inbreeding in the grapevine cultivar Chardonnay.</title>
        <authorList>
            <person name="Roach M.J."/>
            <person name="Johnson D.L."/>
            <person name="Bohlmann J."/>
            <person name="van Vuuren H.J."/>
            <person name="Jones S.J."/>
            <person name="Pretorius I.S."/>
            <person name="Schmidt S.A."/>
            <person name="Borneman A.R."/>
        </authorList>
    </citation>
    <scope>NUCLEOTIDE SEQUENCE [LARGE SCALE GENOMIC DNA]</scope>
    <source>
        <strain evidence="3">cv. Chardonnay</strain>
        <tissue evidence="2">Leaf</tissue>
    </source>
</reference>
<feature type="compositionally biased region" description="Polar residues" evidence="1">
    <location>
        <begin position="1"/>
        <end position="16"/>
    </location>
</feature>
<dbReference type="AlphaFoldDB" id="A0A438H0K9"/>
<accession>A0A438H0K9</accession>